<dbReference type="AlphaFoldDB" id="A0A8J3V328"/>
<evidence type="ECO:0000256" key="1">
    <source>
        <dbReference type="SAM" id="MobiDB-lite"/>
    </source>
</evidence>
<feature type="region of interest" description="Disordered" evidence="1">
    <location>
        <begin position="1"/>
        <end position="39"/>
    </location>
</feature>
<evidence type="ECO:0000313" key="2">
    <source>
        <dbReference type="EMBL" id="GII55883.1"/>
    </source>
</evidence>
<dbReference type="Proteomes" id="UP000605992">
    <property type="component" value="Unassembled WGS sequence"/>
</dbReference>
<organism evidence="2 3">
    <name type="scientific">Planotetraspora thailandica</name>
    <dbReference type="NCBI Taxonomy" id="487172"/>
    <lineage>
        <taxon>Bacteria</taxon>
        <taxon>Bacillati</taxon>
        <taxon>Actinomycetota</taxon>
        <taxon>Actinomycetes</taxon>
        <taxon>Streptosporangiales</taxon>
        <taxon>Streptosporangiaceae</taxon>
        <taxon>Planotetraspora</taxon>
    </lineage>
</organism>
<name>A0A8J3V328_9ACTN</name>
<evidence type="ECO:0000313" key="3">
    <source>
        <dbReference type="Proteomes" id="UP000605992"/>
    </source>
</evidence>
<gene>
    <name evidence="2" type="ORF">Pth03_42720</name>
</gene>
<reference evidence="2" key="1">
    <citation type="submission" date="2021-01" db="EMBL/GenBank/DDBJ databases">
        <title>Whole genome shotgun sequence of Planotetraspora thailandica NBRC 104271.</title>
        <authorList>
            <person name="Komaki H."/>
            <person name="Tamura T."/>
        </authorList>
    </citation>
    <scope>NUCLEOTIDE SEQUENCE</scope>
    <source>
        <strain evidence="2">NBRC 104271</strain>
    </source>
</reference>
<dbReference type="EMBL" id="BOOR01000031">
    <property type="protein sequence ID" value="GII55883.1"/>
    <property type="molecule type" value="Genomic_DNA"/>
</dbReference>
<comment type="caution">
    <text evidence="2">The sequence shown here is derived from an EMBL/GenBank/DDBJ whole genome shotgun (WGS) entry which is preliminary data.</text>
</comment>
<proteinExistence type="predicted"/>
<sequence length="88" mass="8960">MPPTGLADGFGQEVPYEARPSGGRRSDSPRKGWVPGSARCGFGGRTLPAGLGPSGTYGPGNELATDTGMGAIVFRAMATKGTYITITV</sequence>
<accession>A0A8J3V328</accession>
<keyword evidence="3" id="KW-1185">Reference proteome</keyword>
<protein>
    <submittedName>
        <fullName evidence="2">Uncharacterized protein</fullName>
    </submittedName>
</protein>